<name>A0AAD7XGC1_9STRA</name>
<evidence type="ECO:0000256" key="1">
    <source>
        <dbReference type="SAM" id="MobiDB-lite"/>
    </source>
</evidence>
<organism evidence="2 3">
    <name type="scientific">Chrysophaeum taylorii</name>
    <dbReference type="NCBI Taxonomy" id="2483200"/>
    <lineage>
        <taxon>Eukaryota</taxon>
        <taxon>Sar</taxon>
        <taxon>Stramenopiles</taxon>
        <taxon>Ochrophyta</taxon>
        <taxon>Pelagophyceae</taxon>
        <taxon>Pelagomonadales</taxon>
        <taxon>Pelagomonadaceae</taxon>
        <taxon>Chrysophaeum</taxon>
    </lineage>
</organism>
<evidence type="ECO:0000313" key="2">
    <source>
        <dbReference type="EMBL" id="KAJ8600327.1"/>
    </source>
</evidence>
<comment type="caution">
    <text evidence="2">The sequence shown here is derived from an EMBL/GenBank/DDBJ whole genome shotgun (WGS) entry which is preliminary data.</text>
</comment>
<accession>A0AAD7XGC1</accession>
<reference evidence="2" key="1">
    <citation type="submission" date="2023-01" db="EMBL/GenBank/DDBJ databases">
        <title>Metagenome sequencing of chrysophaentin producing Chrysophaeum taylorii.</title>
        <authorList>
            <person name="Davison J."/>
            <person name="Bewley C."/>
        </authorList>
    </citation>
    <scope>NUCLEOTIDE SEQUENCE</scope>
    <source>
        <strain evidence="2">NIES-1699</strain>
    </source>
</reference>
<sequence length="354" mass="39440">MGSGVSLPLEVEEAVAKEVAGKKWDQAAWEAAARDREGRLCVTRVEFEVARIKAMSDEEREEEAKVALAEAIERDKEALKQRSEGDYSKSFSGSKKDSKEEKEAASLLRGEAEAEILLVDFGEHREEIEALGKWLKFLGSAGCYLYVHSLTRELRSTRPVEEVIEVKKTERSGLPEIRLSEVPEEVARVVAAAKTPLLLDASEARNVATFYKFKGVLVDGTMLALPLRDKLRPKPKVWLEEARKKAVEAMKRGVTLAVDLGEAEGSKIPLASQWCKSDGLRKEVFVEAGQSLARNKMALKKMFRDDEREYGECIVRDGFCTVVISQLPADVALKELADLTFDMTHMEPLVVVAQ</sequence>
<gene>
    <name evidence="2" type="ORF">CTAYLR_000645</name>
</gene>
<dbReference type="AlphaFoldDB" id="A0AAD7XGC1"/>
<feature type="region of interest" description="Disordered" evidence="1">
    <location>
        <begin position="79"/>
        <end position="104"/>
    </location>
</feature>
<feature type="compositionally biased region" description="Basic and acidic residues" evidence="1">
    <location>
        <begin position="94"/>
        <end position="104"/>
    </location>
</feature>
<protein>
    <submittedName>
        <fullName evidence="2">Uncharacterized protein</fullName>
    </submittedName>
</protein>
<dbReference type="EMBL" id="JAQMWT010000524">
    <property type="protein sequence ID" value="KAJ8600327.1"/>
    <property type="molecule type" value="Genomic_DNA"/>
</dbReference>
<dbReference type="Proteomes" id="UP001230188">
    <property type="component" value="Unassembled WGS sequence"/>
</dbReference>
<evidence type="ECO:0000313" key="3">
    <source>
        <dbReference type="Proteomes" id="UP001230188"/>
    </source>
</evidence>
<keyword evidence="3" id="KW-1185">Reference proteome</keyword>
<proteinExistence type="predicted"/>